<gene>
    <name evidence="2" type="ORF">I596_3707</name>
</gene>
<organism evidence="2 3">
    <name type="scientific">Dokdonella koreensis DS-123</name>
    <dbReference type="NCBI Taxonomy" id="1300342"/>
    <lineage>
        <taxon>Bacteria</taxon>
        <taxon>Pseudomonadati</taxon>
        <taxon>Pseudomonadota</taxon>
        <taxon>Gammaproteobacteria</taxon>
        <taxon>Lysobacterales</taxon>
        <taxon>Rhodanobacteraceae</taxon>
        <taxon>Dokdonella</taxon>
    </lineage>
</organism>
<keyword evidence="1" id="KW-0812">Transmembrane</keyword>
<accession>A0A160DYQ6</accession>
<sequence>MLATALSALLLLLGIGVVALNGVYAAQAVSLRRRGDRRHVSLIYAVPQLLVWAAAVPGLRADPPAFPAWLFVSVALADVSLYWMIFALVAAPVRRFRSARRAARRLD</sequence>
<dbReference type="EMBL" id="CP015249">
    <property type="protein sequence ID" value="ANB19690.1"/>
    <property type="molecule type" value="Genomic_DNA"/>
</dbReference>
<protein>
    <submittedName>
        <fullName evidence="2">Uncharacterized protein</fullName>
    </submittedName>
</protein>
<reference evidence="2 3" key="1">
    <citation type="submission" date="2016-04" db="EMBL/GenBank/DDBJ databases">
        <title>Complete genome sequence of Dokdonella koreensis DS-123T.</title>
        <authorList>
            <person name="Kim J.F."/>
            <person name="Lee H."/>
            <person name="Kwak M.-J."/>
        </authorList>
    </citation>
    <scope>NUCLEOTIDE SEQUENCE [LARGE SCALE GENOMIC DNA]</scope>
    <source>
        <strain evidence="2 3">DS-123</strain>
    </source>
</reference>
<dbReference type="STRING" id="1300342.I596_3707"/>
<keyword evidence="1" id="KW-1133">Transmembrane helix</keyword>
<feature type="transmembrane region" description="Helical" evidence="1">
    <location>
        <begin position="68"/>
        <end position="91"/>
    </location>
</feature>
<evidence type="ECO:0000313" key="3">
    <source>
        <dbReference type="Proteomes" id="UP000076830"/>
    </source>
</evidence>
<proteinExistence type="predicted"/>
<keyword evidence="1" id="KW-0472">Membrane</keyword>
<keyword evidence="3" id="KW-1185">Reference proteome</keyword>
<evidence type="ECO:0000313" key="2">
    <source>
        <dbReference type="EMBL" id="ANB19690.1"/>
    </source>
</evidence>
<dbReference type="AlphaFoldDB" id="A0A160DYQ6"/>
<evidence type="ECO:0000256" key="1">
    <source>
        <dbReference type="SAM" id="Phobius"/>
    </source>
</evidence>
<dbReference type="KEGG" id="dko:I596_3707"/>
<name>A0A160DYQ6_9GAMM</name>
<dbReference type="RefSeq" id="WP_150132240.1">
    <property type="nucleotide sequence ID" value="NZ_CP015249.1"/>
</dbReference>
<dbReference type="Proteomes" id="UP000076830">
    <property type="component" value="Chromosome"/>
</dbReference>